<keyword evidence="1" id="KW-1133">Transmembrane helix</keyword>
<keyword evidence="1" id="KW-0472">Membrane</keyword>
<keyword evidence="1" id="KW-0812">Transmembrane</keyword>
<dbReference type="eggNOG" id="ENOG502R6S6">
    <property type="taxonomic scope" value="Eukaryota"/>
</dbReference>
<accession>A0A0E0DFZ4</accession>
<feature type="transmembrane region" description="Helical" evidence="1">
    <location>
        <begin position="20"/>
        <end position="38"/>
    </location>
</feature>
<dbReference type="Gramene" id="OMERI04G15290.1">
    <property type="protein sequence ID" value="OMERI04G15290.1"/>
    <property type="gene ID" value="OMERI04G15290"/>
</dbReference>
<dbReference type="AlphaFoldDB" id="A0A0E0DFZ4"/>
<protein>
    <recommendedName>
        <fullName evidence="4">Late embryogenesis abundant protein LEA-2 subgroup domain-containing protein</fullName>
    </recommendedName>
</protein>
<proteinExistence type="predicted"/>
<evidence type="ECO:0000313" key="3">
    <source>
        <dbReference type="Proteomes" id="UP000008021"/>
    </source>
</evidence>
<organism evidence="2">
    <name type="scientific">Oryza meridionalis</name>
    <dbReference type="NCBI Taxonomy" id="40149"/>
    <lineage>
        <taxon>Eukaryota</taxon>
        <taxon>Viridiplantae</taxon>
        <taxon>Streptophyta</taxon>
        <taxon>Embryophyta</taxon>
        <taxon>Tracheophyta</taxon>
        <taxon>Spermatophyta</taxon>
        <taxon>Magnoliopsida</taxon>
        <taxon>Liliopsida</taxon>
        <taxon>Poales</taxon>
        <taxon>Poaceae</taxon>
        <taxon>BOP clade</taxon>
        <taxon>Oryzoideae</taxon>
        <taxon>Oryzeae</taxon>
        <taxon>Oryzinae</taxon>
        <taxon>Oryza</taxon>
    </lineage>
</organism>
<evidence type="ECO:0000313" key="2">
    <source>
        <dbReference type="EnsemblPlants" id="OMERI04G15290.1"/>
    </source>
</evidence>
<keyword evidence="3" id="KW-1185">Reference proteome</keyword>
<dbReference type="PANTHER" id="PTHR33994">
    <property type="entry name" value="OS04G0515000 PROTEIN"/>
    <property type="match status" value="1"/>
</dbReference>
<name>A0A0E0DFZ4_9ORYZ</name>
<reference evidence="2" key="2">
    <citation type="submission" date="2018-05" db="EMBL/GenBank/DDBJ databases">
        <title>OmerRS3 (Oryza meridionalis Reference Sequence Version 3).</title>
        <authorList>
            <person name="Zhang J."/>
            <person name="Kudrna D."/>
            <person name="Lee S."/>
            <person name="Talag J."/>
            <person name="Welchert J."/>
            <person name="Wing R.A."/>
        </authorList>
    </citation>
    <scope>NUCLEOTIDE SEQUENCE [LARGE SCALE GENOMIC DNA]</scope>
    <source>
        <strain evidence="2">cv. OR44</strain>
    </source>
</reference>
<dbReference type="HOGENOM" id="CLU_095845_0_1_1"/>
<evidence type="ECO:0000256" key="1">
    <source>
        <dbReference type="SAM" id="Phobius"/>
    </source>
</evidence>
<evidence type="ECO:0008006" key="4">
    <source>
        <dbReference type="Google" id="ProtNLM"/>
    </source>
</evidence>
<sequence>MGSRSPRDDGRREAARAAGVAAALIAASLFCLFIALVLQSTSTSTSGGGGGGGGVREERGGAVYSAAVTVLSGLHPSNDLLHIGTLFPVFNLTVHVEVLPGGKAGGGVCLGGHSVSAVVSYDGAFLGEGSVGRVCVEPQQQEGAVAATAWGRNVWMPWVLRRRLAEEMKRGEAELEVAVPMRGGHVLVCKAKIGGDLSPCTLEASN</sequence>
<dbReference type="EnsemblPlants" id="OMERI04G15290.1">
    <property type="protein sequence ID" value="OMERI04G15290.1"/>
    <property type="gene ID" value="OMERI04G15290"/>
</dbReference>
<dbReference type="Proteomes" id="UP000008021">
    <property type="component" value="Chromosome 4"/>
</dbReference>
<dbReference type="PANTHER" id="PTHR33994:SF10">
    <property type="entry name" value="OS04G0508700 PROTEIN"/>
    <property type="match status" value="1"/>
</dbReference>
<reference evidence="2" key="1">
    <citation type="submission" date="2015-04" db="UniProtKB">
        <authorList>
            <consortium name="EnsemblPlants"/>
        </authorList>
    </citation>
    <scope>IDENTIFICATION</scope>
</reference>